<dbReference type="Proteomes" id="UP000433071">
    <property type="component" value="Unassembled WGS sequence"/>
</dbReference>
<feature type="domain" description="AB hydrolase-1" evidence="1">
    <location>
        <begin position="36"/>
        <end position="140"/>
    </location>
</feature>
<dbReference type="PRINTS" id="PR00111">
    <property type="entry name" value="ABHYDROLASE"/>
</dbReference>
<dbReference type="RefSeq" id="WP_155050145.1">
    <property type="nucleotide sequence ID" value="NZ_BAAAIB010000003.1"/>
</dbReference>
<dbReference type="OrthoDB" id="9804723at2"/>
<evidence type="ECO:0000259" key="1">
    <source>
        <dbReference type="Pfam" id="PF00561"/>
    </source>
</evidence>
<keyword evidence="3" id="KW-1185">Reference proteome</keyword>
<gene>
    <name evidence="2" type="ORF">GJ743_01345</name>
</gene>
<protein>
    <submittedName>
        <fullName evidence="2">Alpha/beta fold hydrolase</fullName>
    </submittedName>
</protein>
<dbReference type="PANTHER" id="PTHR43194:SF2">
    <property type="entry name" value="PEROXISOMAL MEMBRANE PROTEIN LPX1"/>
    <property type="match status" value="1"/>
</dbReference>
<evidence type="ECO:0000313" key="2">
    <source>
        <dbReference type="EMBL" id="MTH67015.1"/>
    </source>
</evidence>
<dbReference type="Pfam" id="PF00561">
    <property type="entry name" value="Abhydrolase_1"/>
    <property type="match status" value="1"/>
</dbReference>
<dbReference type="GO" id="GO:0016787">
    <property type="term" value="F:hydrolase activity"/>
    <property type="evidence" value="ECO:0007669"/>
    <property type="project" value="UniProtKB-KW"/>
</dbReference>
<name>A0A6I3M1K1_9MICO</name>
<dbReference type="SUPFAM" id="SSF53474">
    <property type="entry name" value="alpha/beta-Hydrolases"/>
    <property type="match status" value="1"/>
</dbReference>
<dbReference type="Gene3D" id="3.40.50.1820">
    <property type="entry name" value="alpha/beta hydrolase"/>
    <property type="match status" value="1"/>
</dbReference>
<dbReference type="EMBL" id="WMLB01000006">
    <property type="protein sequence ID" value="MTH67015.1"/>
    <property type="molecule type" value="Genomic_DNA"/>
</dbReference>
<proteinExistence type="predicted"/>
<comment type="caution">
    <text evidence="2">The sequence shown here is derived from an EMBL/GenBank/DDBJ whole genome shotgun (WGS) entry which is preliminary data.</text>
</comment>
<accession>A0A6I3M1K1</accession>
<dbReference type="InterPro" id="IPR000073">
    <property type="entry name" value="AB_hydrolase_1"/>
</dbReference>
<reference evidence="2 3" key="1">
    <citation type="submission" date="2019-11" db="EMBL/GenBank/DDBJ databases">
        <title>Agromyces kandeliae sp. nov., isolated from mangrove soil.</title>
        <authorList>
            <person name="Wang R."/>
        </authorList>
    </citation>
    <scope>NUCLEOTIDE SEQUENCE [LARGE SCALE GENOMIC DNA]</scope>
    <source>
        <strain evidence="2 3">JCM 11433</strain>
    </source>
</reference>
<dbReference type="PANTHER" id="PTHR43194">
    <property type="entry name" value="HYDROLASE ALPHA/BETA FOLD FAMILY"/>
    <property type="match status" value="1"/>
</dbReference>
<dbReference type="InterPro" id="IPR029058">
    <property type="entry name" value="AB_hydrolase_fold"/>
</dbReference>
<evidence type="ECO:0000313" key="3">
    <source>
        <dbReference type="Proteomes" id="UP000433071"/>
    </source>
</evidence>
<sequence length="274" mass="29149">MDAAFPALTDMPAPQFVMSGEGRRIATYSWGEEDAPTVLCVHGFASSCRDNWVSTGWIRDLLRAGYRVLGVDQRGHGASDTPHEASAYGMDAFVDDLVTVLDTYLVDTVRYVGYSLGARVGWQAAVQVPQRIERAVLGGIPDGRPLARMQIEQARAYAEHGTPVDDPVTRNYVTLAERVAGNDLLALVALAEGMRAGDADPDPSNPPPQPILFATGTEDAIIEQSRALAAATPSGSFAEIPGRHHFNAPGSREFRRAAIAFLSGSALSGSAPSA</sequence>
<keyword evidence="2" id="KW-0378">Hydrolase</keyword>
<organism evidence="2 3">
    <name type="scientific">Agromyces bracchium</name>
    <dbReference type="NCBI Taxonomy" id="88376"/>
    <lineage>
        <taxon>Bacteria</taxon>
        <taxon>Bacillati</taxon>
        <taxon>Actinomycetota</taxon>
        <taxon>Actinomycetes</taxon>
        <taxon>Micrococcales</taxon>
        <taxon>Microbacteriaceae</taxon>
        <taxon>Agromyces</taxon>
    </lineage>
</organism>
<dbReference type="AlphaFoldDB" id="A0A6I3M1K1"/>
<dbReference type="InterPro" id="IPR050228">
    <property type="entry name" value="Carboxylesterase_BioH"/>
</dbReference>